<gene>
    <name evidence="3" type="ORF">AVDCRST_MAG64-3689</name>
</gene>
<evidence type="ECO:0000313" key="3">
    <source>
        <dbReference type="EMBL" id="CAA9433925.1"/>
    </source>
</evidence>
<evidence type="ECO:0000259" key="2">
    <source>
        <dbReference type="Pfam" id="PF17168"/>
    </source>
</evidence>
<feature type="non-terminal residue" evidence="3">
    <location>
        <position position="1"/>
    </location>
</feature>
<dbReference type="EMBL" id="CADCUQ010000848">
    <property type="protein sequence ID" value="CAA9433925.1"/>
    <property type="molecule type" value="Genomic_DNA"/>
</dbReference>
<organism evidence="3">
    <name type="scientific">uncultured Phycisphaerae bacterium</name>
    <dbReference type="NCBI Taxonomy" id="904963"/>
    <lineage>
        <taxon>Bacteria</taxon>
        <taxon>Pseudomonadati</taxon>
        <taxon>Planctomycetota</taxon>
        <taxon>Phycisphaerae</taxon>
        <taxon>environmental samples</taxon>
    </lineage>
</organism>
<feature type="domain" description="Glutaminase A central" evidence="1">
    <location>
        <begin position="86"/>
        <end position="440"/>
    </location>
</feature>
<dbReference type="InterPro" id="IPR008928">
    <property type="entry name" value="6-hairpin_glycosidase_sf"/>
</dbReference>
<dbReference type="Pfam" id="PF17168">
    <property type="entry name" value="DUF5127"/>
    <property type="match status" value="1"/>
</dbReference>
<proteinExistence type="predicted"/>
<dbReference type="InterPro" id="IPR012341">
    <property type="entry name" value="6hp_glycosidase-like_sf"/>
</dbReference>
<protein>
    <submittedName>
        <fullName evidence="3">Glutaminase A</fullName>
    </submittedName>
</protein>
<dbReference type="InterPro" id="IPR033433">
    <property type="entry name" value="GtaA_N"/>
</dbReference>
<dbReference type="SUPFAM" id="SSF48208">
    <property type="entry name" value="Six-hairpin glycosidases"/>
    <property type="match status" value="1"/>
</dbReference>
<name>A0A6J4QC86_9BACT</name>
<dbReference type="InterPro" id="IPR032514">
    <property type="entry name" value="GtaA_central"/>
</dbReference>
<dbReference type="GO" id="GO:0005975">
    <property type="term" value="P:carbohydrate metabolic process"/>
    <property type="evidence" value="ECO:0007669"/>
    <property type="project" value="InterPro"/>
</dbReference>
<accession>A0A6J4QC86</accession>
<dbReference type="InterPro" id="IPR052743">
    <property type="entry name" value="Glutaminase_GtaA"/>
</dbReference>
<dbReference type="Pfam" id="PF16335">
    <property type="entry name" value="GtaA_6_Hairpin"/>
    <property type="match status" value="1"/>
</dbReference>
<dbReference type="PANTHER" id="PTHR31987:SF1">
    <property type="entry name" value="GLUTAMINASE A"/>
    <property type="match status" value="1"/>
</dbReference>
<sequence>VGGAAAGGPAADAAAAAPVTNHFVVAYDDEYSVEFFGKRLRPWWRRAAGMTTEKMLALAEEEFPKAVAHCGHTDEQVVADALKAGGPKYAAVLAASYRQAVAAHKLVALPKEPMKDPAGNPLPDPEGEPFVPLFLSKENFSNGSIGTVDITYPSAPLFLLYNPTLLKGMCDGIFYYRSSGKWTKPFAPHDLGTYPLANGQTYGEDMPVEECGNMIILAAAICKVEGIPDYAARHWRALSEWAAYLKEKGFDPENQLCTDDFAGHLAHNANLSVKAIVGLGAYAQMAEMLGQKQEAAEYGALAKQLAARWQQAAADGDHYSLTFDKKGTWSQKYNLVWDRLLGLNLFPPEVAKREMAFYRTKQNAFGLPLDSRKTYTKSDWIVWTACLTGDRGDFDALFDPVYKYVNETPSRVPVSDWHETTNGRMVGFQARSVVGGYWMKVLADRLAGPPQ</sequence>
<evidence type="ECO:0000259" key="1">
    <source>
        <dbReference type="Pfam" id="PF16335"/>
    </source>
</evidence>
<feature type="domain" description="Glutaminase A N-terminal" evidence="2">
    <location>
        <begin position="18"/>
        <end position="80"/>
    </location>
</feature>
<dbReference type="Gene3D" id="1.50.10.10">
    <property type="match status" value="1"/>
</dbReference>
<dbReference type="AlphaFoldDB" id="A0A6J4QC86"/>
<reference evidence="3" key="1">
    <citation type="submission" date="2020-02" db="EMBL/GenBank/DDBJ databases">
        <authorList>
            <person name="Meier V. D."/>
        </authorList>
    </citation>
    <scope>NUCLEOTIDE SEQUENCE</scope>
    <source>
        <strain evidence="3">AVDCRST_MAG64</strain>
    </source>
</reference>
<dbReference type="PANTHER" id="PTHR31987">
    <property type="entry name" value="GLUTAMINASE A-RELATED"/>
    <property type="match status" value="1"/>
</dbReference>